<accession>A0A5M3MUY4</accession>
<feature type="region of interest" description="Disordered" evidence="1">
    <location>
        <begin position="135"/>
        <end position="318"/>
    </location>
</feature>
<protein>
    <submittedName>
        <fullName evidence="2">Uncharacterized protein</fullName>
    </submittedName>
</protein>
<feature type="compositionally biased region" description="Low complexity" evidence="1">
    <location>
        <begin position="303"/>
        <end position="318"/>
    </location>
</feature>
<dbReference type="AlphaFoldDB" id="A0A5M3MUY4"/>
<feature type="compositionally biased region" description="Polar residues" evidence="1">
    <location>
        <begin position="262"/>
        <end position="284"/>
    </location>
</feature>
<dbReference type="GeneID" id="19200960"/>
<gene>
    <name evidence="2" type="ORF">CONPUDRAFT_136908</name>
</gene>
<dbReference type="RefSeq" id="XP_007768080.1">
    <property type="nucleotide sequence ID" value="XM_007769890.1"/>
</dbReference>
<reference evidence="3" key="1">
    <citation type="journal article" date="2012" name="Science">
        <title>The Paleozoic origin of enzymatic lignin decomposition reconstructed from 31 fungal genomes.</title>
        <authorList>
            <person name="Floudas D."/>
            <person name="Binder M."/>
            <person name="Riley R."/>
            <person name="Barry K."/>
            <person name="Blanchette R.A."/>
            <person name="Henrissat B."/>
            <person name="Martinez A.T."/>
            <person name="Otillar R."/>
            <person name="Spatafora J.W."/>
            <person name="Yadav J.S."/>
            <person name="Aerts A."/>
            <person name="Benoit I."/>
            <person name="Boyd A."/>
            <person name="Carlson A."/>
            <person name="Copeland A."/>
            <person name="Coutinho P.M."/>
            <person name="de Vries R.P."/>
            <person name="Ferreira P."/>
            <person name="Findley K."/>
            <person name="Foster B."/>
            <person name="Gaskell J."/>
            <person name="Glotzer D."/>
            <person name="Gorecki P."/>
            <person name="Heitman J."/>
            <person name="Hesse C."/>
            <person name="Hori C."/>
            <person name="Igarashi K."/>
            <person name="Jurgens J.A."/>
            <person name="Kallen N."/>
            <person name="Kersten P."/>
            <person name="Kohler A."/>
            <person name="Kuees U."/>
            <person name="Kumar T.K.A."/>
            <person name="Kuo A."/>
            <person name="LaButti K."/>
            <person name="Larrondo L.F."/>
            <person name="Lindquist E."/>
            <person name="Ling A."/>
            <person name="Lombard V."/>
            <person name="Lucas S."/>
            <person name="Lundell T."/>
            <person name="Martin R."/>
            <person name="McLaughlin D.J."/>
            <person name="Morgenstern I."/>
            <person name="Morin E."/>
            <person name="Murat C."/>
            <person name="Nagy L.G."/>
            <person name="Nolan M."/>
            <person name="Ohm R.A."/>
            <person name="Patyshakuliyeva A."/>
            <person name="Rokas A."/>
            <person name="Ruiz-Duenas F.J."/>
            <person name="Sabat G."/>
            <person name="Salamov A."/>
            <person name="Samejima M."/>
            <person name="Schmutz J."/>
            <person name="Slot J.C."/>
            <person name="St John F."/>
            <person name="Stenlid J."/>
            <person name="Sun H."/>
            <person name="Sun S."/>
            <person name="Syed K."/>
            <person name="Tsang A."/>
            <person name="Wiebenga A."/>
            <person name="Young D."/>
            <person name="Pisabarro A."/>
            <person name="Eastwood D.C."/>
            <person name="Martin F."/>
            <person name="Cullen D."/>
            <person name="Grigoriev I.V."/>
            <person name="Hibbett D.S."/>
        </authorList>
    </citation>
    <scope>NUCLEOTIDE SEQUENCE [LARGE SCALE GENOMIC DNA]</scope>
    <source>
        <strain evidence="3">RWD-64-598 SS2</strain>
    </source>
</reference>
<dbReference type="EMBL" id="JH711577">
    <property type="protein sequence ID" value="EIW82411.1"/>
    <property type="molecule type" value="Genomic_DNA"/>
</dbReference>
<comment type="caution">
    <text evidence="2">The sequence shown here is derived from an EMBL/GenBank/DDBJ whole genome shotgun (WGS) entry which is preliminary data.</text>
</comment>
<dbReference type="OrthoDB" id="3217643at2759"/>
<evidence type="ECO:0000313" key="2">
    <source>
        <dbReference type="EMBL" id="EIW82411.1"/>
    </source>
</evidence>
<feature type="region of interest" description="Disordered" evidence="1">
    <location>
        <begin position="368"/>
        <end position="406"/>
    </location>
</feature>
<feature type="compositionally biased region" description="Low complexity" evidence="1">
    <location>
        <begin position="237"/>
        <end position="256"/>
    </location>
</feature>
<keyword evidence="3" id="KW-1185">Reference proteome</keyword>
<evidence type="ECO:0000256" key="1">
    <source>
        <dbReference type="SAM" id="MobiDB-lite"/>
    </source>
</evidence>
<organism evidence="2 3">
    <name type="scientific">Coniophora puteana (strain RWD-64-598)</name>
    <name type="common">Brown rot fungus</name>
    <dbReference type="NCBI Taxonomy" id="741705"/>
    <lineage>
        <taxon>Eukaryota</taxon>
        <taxon>Fungi</taxon>
        <taxon>Dikarya</taxon>
        <taxon>Basidiomycota</taxon>
        <taxon>Agaricomycotina</taxon>
        <taxon>Agaricomycetes</taxon>
        <taxon>Agaricomycetidae</taxon>
        <taxon>Boletales</taxon>
        <taxon>Coniophorineae</taxon>
        <taxon>Coniophoraceae</taxon>
        <taxon>Coniophora</taxon>
    </lineage>
</organism>
<dbReference type="KEGG" id="cput:CONPUDRAFT_136908"/>
<feature type="compositionally biased region" description="Polar residues" evidence="1">
    <location>
        <begin position="182"/>
        <end position="215"/>
    </location>
</feature>
<dbReference type="Proteomes" id="UP000053558">
    <property type="component" value="Unassembled WGS sequence"/>
</dbReference>
<name>A0A5M3MUY4_CONPW</name>
<evidence type="ECO:0000313" key="3">
    <source>
        <dbReference type="Proteomes" id="UP000053558"/>
    </source>
</evidence>
<sequence length="406" mass="43368">MCYIHGNTDPRSHVCPMCKVFKPSGARCPHVRDVCYNRALHPQHDIVYIKNAEVKAFNGCGYCKWAKVNPPTKLSGNPNPGWPGCCRPPSASEQRFVGPADWPTVSIVHGVPIPPEIKSVLDSLAAKGSSIPGLTTIRLPAQQPSIPPLDRRNSGSNVNGKPASPSAKYQTLAASARGRSDGSPTQQTYSLANSSPRASSTNIVLNDTPRRQQTYPEGGGERSRSSTIRRSTEMDGSVSRRPSGRSSASSVLPPSVMKKSGNELQSTQRSSPSNDSVSQITTSVRKMGLAPSSADHDSHSESSSDSGSSNGSSSDTTVVSDGAFTDYLSDESDAELQRQAEAKARLAAHNQAEELEFRAARQQLAGVGLRPPQAWDDTNSNRAMNHYAPFSNSSYNSAPVAHQARG</sequence>
<proteinExistence type="predicted"/>
<dbReference type="OMA" id="REICRNR"/>